<evidence type="ECO:0000256" key="6">
    <source>
        <dbReference type="PROSITE-ProRule" id="PRU00646"/>
    </source>
</evidence>
<keyword evidence="3 6" id="KW-0813">Transport</keyword>
<evidence type="ECO:0000256" key="4">
    <source>
        <dbReference type="ARBA" id="ARBA00022753"/>
    </source>
</evidence>
<organism evidence="10 11">
    <name type="scientific">Klebsormidium nitens</name>
    <name type="common">Green alga</name>
    <name type="synonym">Ulothrix nitens</name>
    <dbReference type="NCBI Taxonomy" id="105231"/>
    <lineage>
        <taxon>Eukaryota</taxon>
        <taxon>Viridiplantae</taxon>
        <taxon>Streptophyta</taxon>
        <taxon>Klebsormidiophyceae</taxon>
        <taxon>Klebsormidiales</taxon>
        <taxon>Klebsormidiaceae</taxon>
        <taxon>Klebsormidium</taxon>
    </lineage>
</organism>
<evidence type="ECO:0000313" key="10">
    <source>
        <dbReference type="EMBL" id="GAQ81808.1"/>
    </source>
</evidence>
<keyword evidence="4" id="KW-0967">Endosome</keyword>
<dbReference type="SUPFAM" id="SSF140111">
    <property type="entry name" value="Endosomal sorting complex assembly domain"/>
    <property type="match status" value="1"/>
</dbReference>
<feature type="compositionally biased region" description="Low complexity" evidence="8">
    <location>
        <begin position="20"/>
        <end position="42"/>
    </location>
</feature>
<dbReference type="PANTHER" id="PTHR13678">
    <property type="entry name" value="VACUOLAR PROTEIN SORTING-ASSOCIATED PROTEIN 37"/>
    <property type="match status" value="1"/>
</dbReference>
<comment type="subcellular location">
    <subcellularLocation>
        <location evidence="1">Endosome</location>
    </subcellularLocation>
</comment>
<keyword evidence="7" id="KW-0175">Coiled coil</keyword>
<evidence type="ECO:0000256" key="5">
    <source>
        <dbReference type="ARBA" id="ARBA00022927"/>
    </source>
</evidence>
<dbReference type="GO" id="GO:0006612">
    <property type="term" value="P:protein targeting to membrane"/>
    <property type="evidence" value="ECO:0000318"/>
    <property type="project" value="GO_Central"/>
</dbReference>
<evidence type="ECO:0000256" key="3">
    <source>
        <dbReference type="ARBA" id="ARBA00022448"/>
    </source>
</evidence>
<evidence type="ECO:0000259" key="9">
    <source>
        <dbReference type="PROSITE" id="PS51314"/>
    </source>
</evidence>
<dbReference type="EMBL" id="DF237040">
    <property type="protein sequence ID" value="GAQ81808.1"/>
    <property type="molecule type" value="Genomic_DNA"/>
</dbReference>
<keyword evidence="5 6" id="KW-0653">Protein transport</keyword>
<keyword evidence="11" id="KW-1185">Reference proteome</keyword>
<dbReference type="InterPro" id="IPR009851">
    <property type="entry name" value="Mod_r"/>
</dbReference>
<feature type="domain" description="VPS37 C-terminal" evidence="9">
    <location>
        <begin position="127"/>
        <end position="208"/>
    </location>
</feature>
<dbReference type="Proteomes" id="UP000054558">
    <property type="component" value="Unassembled WGS sequence"/>
</dbReference>
<reference evidence="10 11" key="1">
    <citation type="journal article" date="2014" name="Nat. Commun.">
        <title>Klebsormidium flaccidum genome reveals primary factors for plant terrestrial adaptation.</title>
        <authorList>
            <person name="Hori K."/>
            <person name="Maruyama F."/>
            <person name="Fujisawa T."/>
            <person name="Togashi T."/>
            <person name="Yamamoto N."/>
            <person name="Seo M."/>
            <person name="Sato S."/>
            <person name="Yamada T."/>
            <person name="Mori H."/>
            <person name="Tajima N."/>
            <person name="Moriyama T."/>
            <person name="Ikeuchi M."/>
            <person name="Watanabe M."/>
            <person name="Wada H."/>
            <person name="Kobayashi K."/>
            <person name="Saito M."/>
            <person name="Masuda T."/>
            <person name="Sasaki-Sekimoto Y."/>
            <person name="Mashiguchi K."/>
            <person name="Awai K."/>
            <person name="Shimojima M."/>
            <person name="Masuda S."/>
            <person name="Iwai M."/>
            <person name="Nobusawa T."/>
            <person name="Narise T."/>
            <person name="Kondo S."/>
            <person name="Saito H."/>
            <person name="Sato R."/>
            <person name="Murakawa M."/>
            <person name="Ihara Y."/>
            <person name="Oshima-Yamada Y."/>
            <person name="Ohtaka K."/>
            <person name="Satoh M."/>
            <person name="Sonobe K."/>
            <person name="Ishii M."/>
            <person name="Ohtani R."/>
            <person name="Kanamori-Sato M."/>
            <person name="Honoki R."/>
            <person name="Miyazaki D."/>
            <person name="Mochizuki H."/>
            <person name="Umetsu J."/>
            <person name="Higashi K."/>
            <person name="Shibata D."/>
            <person name="Kamiya Y."/>
            <person name="Sato N."/>
            <person name="Nakamura Y."/>
            <person name="Tabata S."/>
            <person name="Ida S."/>
            <person name="Kurokawa K."/>
            <person name="Ohta H."/>
        </authorList>
    </citation>
    <scope>NUCLEOTIDE SEQUENCE [LARGE SCALE GENOMIC DNA]</scope>
    <source>
        <strain evidence="10 11">NIES-2285</strain>
    </source>
</reference>
<dbReference type="Pfam" id="PF07200">
    <property type="entry name" value="Mod_r"/>
    <property type="match status" value="1"/>
</dbReference>
<evidence type="ECO:0000313" key="11">
    <source>
        <dbReference type="Proteomes" id="UP000054558"/>
    </source>
</evidence>
<gene>
    <name evidence="10" type="ORF">KFL_000910270</name>
</gene>
<protein>
    <recommendedName>
        <fullName evidence="9">VPS37 C-terminal domain-containing protein</fullName>
    </recommendedName>
</protein>
<feature type="compositionally biased region" description="Gly residues" evidence="8">
    <location>
        <begin position="1"/>
        <end position="19"/>
    </location>
</feature>
<dbReference type="GO" id="GO:0043162">
    <property type="term" value="P:ubiquitin-dependent protein catabolic process via the multivesicular body sorting pathway"/>
    <property type="evidence" value="ECO:0000318"/>
    <property type="project" value="GO_Central"/>
</dbReference>
<sequence>MSYRGGYGNTGYSGSGGYSRAGNSPIGSPPGSAGSSGRSTSPMPGIPTTFPSLRDKSAEELQRLLTDPSAYKAFLSSIESVKHAEKLRDDLRSSNLDLAHRNLARENEVSELRNQCNIIRTTEVAAARQQLDEAQRREKAISSRFSPQSLLDRLHRAAKEIDEESDNLHDDFLRGRIELSEFMPKYKQLRILYHKRQLMRLAAMTSPT</sequence>
<evidence type="ECO:0000256" key="8">
    <source>
        <dbReference type="SAM" id="MobiDB-lite"/>
    </source>
</evidence>
<comment type="similarity">
    <text evidence="2">Belongs to the VPS37 family.</text>
</comment>
<dbReference type="InterPro" id="IPR029012">
    <property type="entry name" value="Helix_hairpin_bin_sf"/>
</dbReference>
<dbReference type="Gene3D" id="1.10.287.660">
    <property type="entry name" value="Helix hairpin bin"/>
    <property type="match status" value="1"/>
</dbReference>
<proteinExistence type="inferred from homology"/>
<dbReference type="OMA" id="QKEVYQR"/>
<dbReference type="InterPro" id="IPR037202">
    <property type="entry name" value="ESCRT_assembly_dom"/>
</dbReference>
<dbReference type="GO" id="GO:0006623">
    <property type="term" value="P:protein targeting to vacuole"/>
    <property type="evidence" value="ECO:0000318"/>
    <property type="project" value="GO_Central"/>
</dbReference>
<dbReference type="STRING" id="105231.A0A1Y1I121"/>
<evidence type="ECO:0000256" key="1">
    <source>
        <dbReference type="ARBA" id="ARBA00004177"/>
    </source>
</evidence>
<dbReference type="AlphaFoldDB" id="A0A1Y1I121"/>
<evidence type="ECO:0000256" key="7">
    <source>
        <dbReference type="SAM" id="Coils"/>
    </source>
</evidence>
<dbReference type="PANTHER" id="PTHR13678:SF2">
    <property type="entry name" value="VACUOLAR PROTEIN SORTING-ASSOCIATED PROTEIN 37A"/>
    <property type="match status" value="1"/>
</dbReference>
<feature type="region of interest" description="Disordered" evidence="8">
    <location>
        <begin position="1"/>
        <end position="52"/>
    </location>
</feature>
<dbReference type="PROSITE" id="PS51314">
    <property type="entry name" value="VPS37_C"/>
    <property type="match status" value="1"/>
</dbReference>
<dbReference type="GO" id="GO:0000813">
    <property type="term" value="C:ESCRT I complex"/>
    <property type="evidence" value="ECO:0000318"/>
    <property type="project" value="GO_Central"/>
</dbReference>
<evidence type="ECO:0000256" key="2">
    <source>
        <dbReference type="ARBA" id="ARBA00007617"/>
    </source>
</evidence>
<name>A0A1Y1I121_KLENI</name>
<accession>A0A1Y1I121</accession>
<feature type="coiled-coil region" evidence="7">
    <location>
        <begin position="124"/>
        <end position="171"/>
    </location>
</feature>
<dbReference type="OrthoDB" id="10260857at2759"/>